<evidence type="ECO:0000313" key="3">
    <source>
        <dbReference type="Proteomes" id="UP000240621"/>
    </source>
</evidence>
<dbReference type="OrthoDB" id="1494085at2"/>
<dbReference type="InterPro" id="IPR054207">
    <property type="entry name" value="DUF6913"/>
</dbReference>
<dbReference type="Proteomes" id="UP000240621">
    <property type="component" value="Unassembled WGS sequence"/>
</dbReference>
<evidence type="ECO:0000313" key="1">
    <source>
        <dbReference type="EMBL" id="GET22504.1"/>
    </source>
</evidence>
<reference evidence="1 4" key="2">
    <citation type="submission" date="2019-10" db="EMBL/GenBank/DDBJ databases">
        <title>Prolixibacter strains distinguished by the presence of nitrate reductase genes were adept at nitrate-dependent anaerobic corrosion of metallic iron and carbon steel.</title>
        <authorList>
            <person name="Iino T."/>
            <person name="Shono N."/>
            <person name="Ito K."/>
            <person name="Nakamura R."/>
            <person name="Sueoka K."/>
            <person name="Harayama S."/>
            <person name="Ohkuma M."/>
        </authorList>
    </citation>
    <scope>NUCLEOTIDE SEQUENCE [LARGE SCALE GENOMIC DNA]</scope>
    <source>
        <strain evidence="1 4">MIC1-1</strain>
    </source>
</reference>
<accession>A0A2P8CAB1</accession>
<organism evidence="2 3">
    <name type="scientific">Prolixibacter denitrificans</name>
    <dbReference type="NCBI Taxonomy" id="1541063"/>
    <lineage>
        <taxon>Bacteria</taxon>
        <taxon>Pseudomonadati</taxon>
        <taxon>Bacteroidota</taxon>
        <taxon>Bacteroidia</taxon>
        <taxon>Marinilabiliales</taxon>
        <taxon>Prolixibacteraceae</taxon>
        <taxon>Prolixibacter</taxon>
    </lineage>
</organism>
<dbReference type="EMBL" id="PYGC01000007">
    <property type="protein sequence ID" value="PSK81904.1"/>
    <property type="molecule type" value="Genomic_DNA"/>
</dbReference>
<dbReference type="EMBL" id="BLAU01000001">
    <property type="protein sequence ID" value="GET22504.1"/>
    <property type="molecule type" value="Genomic_DNA"/>
</dbReference>
<gene>
    <name evidence="2" type="ORF">CLV93_10710</name>
    <name evidence="1" type="ORF">JCM18694_27500</name>
</gene>
<comment type="caution">
    <text evidence="2">The sequence shown here is derived from an EMBL/GenBank/DDBJ whole genome shotgun (WGS) entry which is preliminary data.</text>
</comment>
<name>A0A2P8CAB1_9BACT</name>
<dbReference type="Pfam" id="PF21857">
    <property type="entry name" value="DUF6913"/>
    <property type="match status" value="1"/>
</dbReference>
<sequence>MFKKALQTVTLKRLHKKYRNPGRNVLVHTFNTAKTAAILWYPEDDGAMESYEHMRKVLTEHGISTRGLAVVNSAEEKETFSKASHSRFFTGKEIDWKGDPKSDDLKSFVDTRFDLLLDLSITELLPLQSILVDSVASFKVGWKEPENNFYDLTVEISGKKNCRYLTEQIIHYLEYINRKG</sequence>
<dbReference type="RefSeq" id="WP_106542717.1">
    <property type="nucleotide sequence ID" value="NZ_BLAU01000001.1"/>
</dbReference>
<evidence type="ECO:0000313" key="4">
    <source>
        <dbReference type="Proteomes" id="UP000396862"/>
    </source>
</evidence>
<dbReference type="AlphaFoldDB" id="A0A2P8CAB1"/>
<proteinExistence type="predicted"/>
<dbReference type="Proteomes" id="UP000396862">
    <property type="component" value="Unassembled WGS sequence"/>
</dbReference>
<evidence type="ECO:0000313" key="2">
    <source>
        <dbReference type="EMBL" id="PSK81904.1"/>
    </source>
</evidence>
<reference evidence="2 3" key="1">
    <citation type="submission" date="2018-03" db="EMBL/GenBank/DDBJ databases">
        <title>Genomic Encyclopedia of Archaeal and Bacterial Type Strains, Phase II (KMG-II): from individual species to whole genera.</title>
        <authorList>
            <person name="Goeker M."/>
        </authorList>
    </citation>
    <scope>NUCLEOTIDE SEQUENCE [LARGE SCALE GENOMIC DNA]</scope>
    <source>
        <strain evidence="2 3">DSM 27267</strain>
    </source>
</reference>
<protein>
    <submittedName>
        <fullName evidence="2">Uncharacterized protein</fullName>
    </submittedName>
</protein>
<keyword evidence="4" id="KW-1185">Reference proteome</keyword>